<feature type="region of interest" description="Disordered" evidence="9">
    <location>
        <begin position="695"/>
        <end position="727"/>
    </location>
</feature>
<proteinExistence type="inferred from homology"/>
<dbReference type="EMBL" id="CAJNJA010014021">
    <property type="protein sequence ID" value="CAE7333915.1"/>
    <property type="molecule type" value="Genomic_DNA"/>
</dbReference>
<gene>
    <name evidence="11" type="primary">PDK</name>
    <name evidence="11" type="ORF">SNEC2469_LOCUS8509</name>
</gene>
<keyword evidence="2 8" id="KW-0808">Transferase</keyword>
<dbReference type="EC" id="2.7.11.-" evidence="8"/>
<evidence type="ECO:0000313" key="12">
    <source>
        <dbReference type="Proteomes" id="UP000601435"/>
    </source>
</evidence>
<evidence type="ECO:0000313" key="11">
    <source>
        <dbReference type="EMBL" id="CAE7333915.1"/>
    </source>
</evidence>
<name>A0A812NZP7_9DINO</name>
<dbReference type="InterPro" id="IPR018955">
    <property type="entry name" value="BCDHK/PDK_N"/>
</dbReference>
<comment type="caution">
    <text evidence="11">The sequence shown here is derived from an EMBL/GenBank/DDBJ whole genome shotgun (WGS) entry which is preliminary data.</text>
</comment>
<organism evidence="11 12">
    <name type="scientific">Symbiodinium necroappetens</name>
    <dbReference type="NCBI Taxonomy" id="1628268"/>
    <lineage>
        <taxon>Eukaryota</taxon>
        <taxon>Sar</taxon>
        <taxon>Alveolata</taxon>
        <taxon>Dinophyceae</taxon>
        <taxon>Suessiales</taxon>
        <taxon>Symbiodiniaceae</taxon>
        <taxon>Symbiodinium</taxon>
    </lineage>
</organism>
<keyword evidence="12" id="KW-1185">Reference proteome</keyword>
<dbReference type="SUPFAM" id="SSF69012">
    <property type="entry name" value="alpha-ketoacid dehydrogenase kinase, N-terminal domain"/>
    <property type="match status" value="1"/>
</dbReference>
<comment type="subcellular location">
    <subcellularLocation>
        <location evidence="8">Mitochondrion matrix</location>
    </subcellularLocation>
</comment>
<feature type="region of interest" description="Disordered" evidence="9">
    <location>
        <begin position="422"/>
        <end position="442"/>
    </location>
</feature>
<dbReference type="InterPro" id="IPR036784">
    <property type="entry name" value="AK/P_DHK_N_sf"/>
</dbReference>
<dbReference type="OrthoDB" id="241648at2759"/>
<feature type="compositionally biased region" description="Polar residues" evidence="9">
    <location>
        <begin position="947"/>
        <end position="964"/>
    </location>
</feature>
<dbReference type="GO" id="GO:0010906">
    <property type="term" value="P:regulation of glucose metabolic process"/>
    <property type="evidence" value="ECO:0007669"/>
    <property type="project" value="TreeGrafter"/>
</dbReference>
<evidence type="ECO:0000256" key="9">
    <source>
        <dbReference type="SAM" id="MobiDB-lite"/>
    </source>
</evidence>
<feature type="compositionally biased region" description="Low complexity" evidence="9">
    <location>
        <begin position="889"/>
        <end position="904"/>
    </location>
</feature>
<dbReference type="GO" id="GO:0005759">
    <property type="term" value="C:mitochondrial matrix"/>
    <property type="evidence" value="ECO:0007669"/>
    <property type="project" value="UniProtKB-SubCell"/>
</dbReference>
<feature type="domain" description="Histidine kinase/HSP90-like ATPase" evidence="10">
    <location>
        <begin position="341"/>
        <end position="490"/>
    </location>
</feature>
<dbReference type="GO" id="GO:0005524">
    <property type="term" value="F:ATP binding"/>
    <property type="evidence" value="ECO:0007669"/>
    <property type="project" value="UniProtKB-UniRule"/>
</dbReference>
<evidence type="ECO:0000256" key="2">
    <source>
        <dbReference type="ARBA" id="ARBA00022679"/>
    </source>
</evidence>
<evidence type="ECO:0000256" key="4">
    <source>
        <dbReference type="ARBA" id="ARBA00022777"/>
    </source>
</evidence>
<dbReference type="InterPro" id="IPR039028">
    <property type="entry name" value="BCKD/PDK"/>
</dbReference>
<keyword evidence="5 8" id="KW-0067">ATP-binding</keyword>
<dbReference type="Proteomes" id="UP000601435">
    <property type="component" value="Unassembled WGS sequence"/>
</dbReference>
<dbReference type="InterPro" id="IPR003594">
    <property type="entry name" value="HATPase_dom"/>
</dbReference>
<dbReference type="PANTHER" id="PTHR11947">
    <property type="entry name" value="PYRUVATE DEHYDROGENASE KINASE"/>
    <property type="match status" value="1"/>
</dbReference>
<evidence type="ECO:0000256" key="8">
    <source>
        <dbReference type="RuleBase" id="RU366032"/>
    </source>
</evidence>
<feature type="region of interest" description="Disordered" evidence="9">
    <location>
        <begin position="884"/>
        <end position="913"/>
    </location>
</feature>
<comment type="similarity">
    <text evidence="1 8">Belongs to the PDK/BCKDK protein kinase family.</text>
</comment>
<evidence type="ECO:0000256" key="6">
    <source>
        <dbReference type="ARBA" id="ARBA00023128"/>
    </source>
</evidence>
<dbReference type="Pfam" id="PF02518">
    <property type="entry name" value="HATPase_c"/>
    <property type="match status" value="1"/>
</dbReference>
<feature type="compositionally biased region" description="Basic and acidic residues" evidence="9">
    <location>
        <begin position="970"/>
        <end position="981"/>
    </location>
</feature>
<feature type="non-terminal residue" evidence="11">
    <location>
        <position position="981"/>
    </location>
</feature>
<dbReference type="SMART" id="SM00387">
    <property type="entry name" value="HATPase_c"/>
    <property type="match status" value="1"/>
</dbReference>
<evidence type="ECO:0000259" key="10">
    <source>
        <dbReference type="SMART" id="SM00387"/>
    </source>
</evidence>
<accession>A0A812NZP7</accession>
<dbReference type="Pfam" id="PF10436">
    <property type="entry name" value="BCDHK_Adom3"/>
    <property type="match status" value="1"/>
</dbReference>
<dbReference type="GO" id="GO:0004740">
    <property type="term" value="F:pyruvate dehydrogenase (acetyl-transferring) kinase activity"/>
    <property type="evidence" value="ECO:0007669"/>
    <property type="project" value="UniProtKB-EC"/>
</dbReference>
<reference evidence="11" key="1">
    <citation type="submission" date="2021-02" db="EMBL/GenBank/DDBJ databases">
        <authorList>
            <person name="Dougan E. K."/>
            <person name="Rhodes N."/>
            <person name="Thang M."/>
            <person name="Chan C."/>
        </authorList>
    </citation>
    <scope>NUCLEOTIDE SEQUENCE</scope>
</reference>
<evidence type="ECO:0000256" key="7">
    <source>
        <dbReference type="ARBA" id="ARBA00048201"/>
    </source>
</evidence>
<dbReference type="Gene3D" id="3.30.565.10">
    <property type="entry name" value="Histidine kinase-like ATPase, C-terminal domain"/>
    <property type="match status" value="1"/>
</dbReference>
<dbReference type="PANTHER" id="PTHR11947:SF3">
    <property type="entry name" value="[PYRUVATE DEHYDROGENASE (ACETYL-TRANSFERRING)] KINASE, MITOCHONDRIAL"/>
    <property type="match status" value="1"/>
</dbReference>
<feature type="region of interest" description="Disordered" evidence="9">
    <location>
        <begin position="947"/>
        <end position="981"/>
    </location>
</feature>
<protein>
    <recommendedName>
        <fullName evidence="8">Protein-serine/threonine kinase</fullName>
        <ecNumber evidence="8">2.7.11.-</ecNumber>
    </recommendedName>
</protein>
<comment type="catalytic activity">
    <reaction evidence="7">
        <text>L-seryl-[pyruvate dehydrogenase E1 alpha subunit] + ATP = O-phospho-L-seryl-[pyruvate dehydrogenase E1 alpha subunit] + ADP + H(+)</text>
        <dbReference type="Rhea" id="RHEA:23052"/>
        <dbReference type="Rhea" id="RHEA-COMP:13689"/>
        <dbReference type="Rhea" id="RHEA-COMP:13690"/>
        <dbReference type="ChEBI" id="CHEBI:15378"/>
        <dbReference type="ChEBI" id="CHEBI:29999"/>
        <dbReference type="ChEBI" id="CHEBI:30616"/>
        <dbReference type="ChEBI" id="CHEBI:83421"/>
        <dbReference type="ChEBI" id="CHEBI:456216"/>
        <dbReference type="EC" id="2.7.11.2"/>
    </reaction>
</comment>
<dbReference type="Gene3D" id="1.20.140.20">
    <property type="entry name" value="Alpha-ketoacid/pyruvate dehydrogenase kinase, N-terminal domain"/>
    <property type="match status" value="1"/>
</dbReference>
<dbReference type="SUPFAM" id="SSF55874">
    <property type="entry name" value="ATPase domain of HSP90 chaperone/DNA topoisomerase II/histidine kinase"/>
    <property type="match status" value="1"/>
</dbReference>
<sequence length="981" mass="108914">MEAGSTNAWLTGSRVLARPVLKSGGVVSHAPLAAHIAGGHPRACPLEVARPVQVTRSCSQPPPSRYMQAMPASTQHQRFITLDLRDARRAGCRLLVARTCSQLRRRYVVPAFTRSFTSASSSRLEVVEVDSCVLRWAEQTPTSVTLRDLCEIGLDSRRRREHGIFLHRELRIRLAQRILELTSLPYRLGARRGIRDVIEWYTHFMHLLEDSPSPATEELDEEFTNLLTRIFEEHSEVIQAMAFGVQDLIYELQEDYAQVQAEVDGILRRFFTARIGMRFLIQHHIESFRNREGHSGILQIECDPSIIAQKAAKDSSMLCRAHKGQAPPIKIHHTNPSTFTYVPMHLHYMLVEVFKNSCRAVVERHADGFDDLLPAIHCHIVHGNEDVTIRVSDEGGGISRAHLPNIWKFMYTTSKKSPWAAARKEEEFQTKPGDSASNPLQRPKQGGVLAGFGVGLTLGRLYAKYFGGDLKILSLDGFGTDVFLHLNRLGTACEDLPQNVLYSPSMRDSSALEEAAQETLLISADEEAFLRRELQAFRRRDEPPDALKKKANCFAWTRQSPLAVLHFSSLKGRVHPVSEHATFWDEKPWRRMPLGSKEMALQEAVDFVRRATVLWLANAGNTWPGDWLAMLRKACNDMVAPATASAIKPLSRDAAVRLGEAAFQRLAVQLEVELAEPLPAKVKRVVPARPAVTARRSVGSESTMASSVSPGPSSISASSGTRERHTASGPYIQDSRLMQTPLHLGQPWTVTPRRLKASPGQLPRPCNGLVNRNGAGGIWTPAATTVQAAGLSLEEEFAQLRHDMAAERAERQALASLVETLLQERQPPRRRCSVASQGAHDGYAQEAAQEWMPNFGSLMGQEWGQYRQYIIKEEEAQTADIDTLEMGRPSPSSPSSALPTTTLDLPPPPANRTDLKLFTQAQATEVHDKVLADTRAALDHLEKQLCLSVSPQTTSAPVTTSGSPGFNLEDGDRRELDLHNS</sequence>
<dbReference type="AlphaFoldDB" id="A0A812NZP7"/>
<keyword evidence="6 8" id="KW-0496">Mitochondrion</keyword>
<keyword evidence="4 8" id="KW-0418">Kinase</keyword>
<feature type="compositionally biased region" description="Low complexity" evidence="9">
    <location>
        <begin position="702"/>
        <end position="720"/>
    </location>
</feature>
<evidence type="ECO:0000256" key="5">
    <source>
        <dbReference type="ARBA" id="ARBA00022840"/>
    </source>
</evidence>
<evidence type="ECO:0000256" key="1">
    <source>
        <dbReference type="ARBA" id="ARBA00006155"/>
    </source>
</evidence>
<keyword evidence="3 8" id="KW-0547">Nucleotide-binding</keyword>
<evidence type="ECO:0000256" key="3">
    <source>
        <dbReference type="ARBA" id="ARBA00022741"/>
    </source>
</evidence>
<dbReference type="InterPro" id="IPR036890">
    <property type="entry name" value="HATPase_C_sf"/>
</dbReference>